<accession>A0A1S3BLZ5</accession>
<dbReference type="InterPro" id="IPR011598">
    <property type="entry name" value="bHLH_dom"/>
</dbReference>
<protein>
    <submittedName>
        <fullName evidence="9">Transcription factor bHLH160</fullName>
    </submittedName>
</protein>
<keyword evidence="3" id="KW-0804">Transcription</keyword>
<dbReference type="InParanoid" id="A0A1S3BLZ5"/>
<dbReference type="SMART" id="SM00353">
    <property type="entry name" value="HLH"/>
    <property type="match status" value="1"/>
</dbReference>
<gene>
    <name evidence="9" type="primary">LOC103491303</name>
</gene>
<dbReference type="GO" id="GO:0000977">
    <property type="term" value="F:RNA polymerase II transcription regulatory region sequence-specific DNA binding"/>
    <property type="evidence" value="ECO:0007669"/>
    <property type="project" value="TreeGrafter"/>
</dbReference>
<dbReference type="GO" id="GO:0090575">
    <property type="term" value="C:RNA polymerase II transcription regulator complex"/>
    <property type="evidence" value="ECO:0007669"/>
    <property type="project" value="TreeGrafter"/>
</dbReference>
<comment type="subcellular location">
    <subcellularLocation>
        <location evidence="1">Nucleus</location>
    </subcellularLocation>
</comment>
<dbReference type="GO" id="GO:0046983">
    <property type="term" value="F:protein dimerization activity"/>
    <property type="evidence" value="ECO:0007669"/>
    <property type="project" value="InterPro"/>
</dbReference>
<dbReference type="FunCoup" id="A0A1S3BLZ5">
    <property type="interactions" value="56"/>
</dbReference>
<keyword evidence="2" id="KW-0805">Transcription regulation</keyword>
<dbReference type="PANTHER" id="PTHR13935:SF104">
    <property type="entry name" value="TRANSCRIPTION FACTOR BHLH160"/>
    <property type="match status" value="1"/>
</dbReference>
<evidence type="ECO:0000256" key="3">
    <source>
        <dbReference type="ARBA" id="ARBA00023163"/>
    </source>
</evidence>
<evidence type="ECO:0000256" key="2">
    <source>
        <dbReference type="ARBA" id="ARBA00023015"/>
    </source>
</evidence>
<feature type="coiled-coil region" evidence="5">
    <location>
        <begin position="195"/>
        <end position="222"/>
    </location>
</feature>
<feature type="compositionally biased region" description="Basic and acidic residues" evidence="6">
    <location>
        <begin position="143"/>
        <end position="156"/>
    </location>
</feature>
<dbReference type="PROSITE" id="PS50888">
    <property type="entry name" value="BHLH"/>
    <property type="match status" value="1"/>
</dbReference>
<feature type="region of interest" description="Disordered" evidence="6">
    <location>
        <begin position="124"/>
        <end position="156"/>
    </location>
</feature>
<keyword evidence="5" id="KW-0175">Coiled coil</keyword>
<evidence type="ECO:0000259" key="7">
    <source>
        <dbReference type="PROSITE" id="PS50888"/>
    </source>
</evidence>
<sequence>MQRVGYFLIINKVKLHFVHLSSSNQRSLERTQRKYFLSMSLTPWEEHILIDEDNGIEEEETPLRNWSNNNGELEEIIRLSKSGEEALLLPNEIIGRSLVEDSTLLGLKESDNIYGVLERENSKLFPPPSINAHNEEPSNSNKENAKKEEHNARERQRRLELSHSYFSLRSLLPNARRSKKRWSSGTIIDKVVDYIPTLQKEIEKMNQKKQNLIKAKERIMSNNNAERVLVSVDENEGLDNQYYNNINPTVSIHQLCEGEVIIQICINPRNSNNNKLSNLIQKAEEEGLRIIGASTVSVSHHDHQILTSHLHVQMMDRSLQEAADNKSISRKRVISWLCC</sequence>
<reference evidence="9" key="1">
    <citation type="submission" date="2025-08" db="UniProtKB">
        <authorList>
            <consortium name="RefSeq"/>
        </authorList>
    </citation>
    <scope>IDENTIFICATION</scope>
    <source>
        <tissue evidence="9">Stem</tissue>
    </source>
</reference>
<proteinExistence type="predicted"/>
<evidence type="ECO:0000256" key="6">
    <source>
        <dbReference type="SAM" id="MobiDB-lite"/>
    </source>
</evidence>
<feature type="domain" description="BHLH" evidence="7">
    <location>
        <begin position="145"/>
        <end position="198"/>
    </location>
</feature>
<dbReference type="PANTHER" id="PTHR13935">
    <property type="entry name" value="ACHAETE-SCUTE TRANSCRIPTION FACTOR-RELATED"/>
    <property type="match status" value="1"/>
</dbReference>
<evidence type="ECO:0000256" key="1">
    <source>
        <dbReference type="ARBA" id="ARBA00004123"/>
    </source>
</evidence>
<name>A0A1S3BLZ5_CUCME</name>
<organism evidence="8 9">
    <name type="scientific">Cucumis melo</name>
    <name type="common">Muskmelon</name>
    <dbReference type="NCBI Taxonomy" id="3656"/>
    <lineage>
        <taxon>Eukaryota</taxon>
        <taxon>Viridiplantae</taxon>
        <taxon>Streptophyta</taxon>
        <taxon>Embryophyta</taxon>
        <taxon>Tracheophyta</taxon>
        <taxon>Spermatophyta</taxon>
        <taxon>Magnoliopsida</taxon>
        <taxon>eudicotyledons</taxon>
        <taxon>Gunneridae</taxon>
        <taxon>Pentapetalae</taxon>
        <taxon>rosids</taxon>
        <taxon>fabids</taxon>
        <taxon>Cucurbitales</taxon>
        <taxon>Cucurbitaceae</taxon>
        <taxon>Benincaseae</taxon>
        <taxon>Cucumis</taxon>
    </lineage>
</organism>
<dbReference type="Gene3D" id="4.10.280.10">
    <property type="entry name" value="Helix-loop-helix DNA-binding domain"/>
    <property type="match status" value="1"/>
</dbReference>
<dbReference type="AlphaFoldDB" id="A0A1S3BLZ5"/>
<dbReference type="GeneID" id="103491303"/>
<evidence type="ECO:0000256" key="4">
    <source>
        <dbReference type="ARBA" id="ARBA00023242"/>
    </source>
</evidence>
<dbReference type="RefSeq" id="XP_008449406.2">
    <property type="nucleotide sequence ID" value="XM_008451184.2"/>
</dbReference>
<evidence type="ECO:0000313" key="8">
    <source>
        <dbReference type="Proteomes" id="UP001652600"/>
    </source>
</evidence>
<dbReference type="GO" id="GO:0000981">
    <property type="term" value="F:DNA-binding transcription factor activity, RNA polymerase II-specific"/>
    <property type="evidence" value="ECO:0007669"/>
    <property type="project" value="TreeGrafter"/>
</dbReference>
<dbReference type="eggNOG" id="ENOG502S1VN">
    <property type="taxonomic scope" value="Eukaryota"/>
</dbReference>
<keyword evidence="8" id="KW-1185">Reference proteome</keyword>
<dbReference type="SUPFAM" id="SSF47459">
    <property type="entry name" value="HLH, helix-loop-helix DNA-binding domain"/>
    <property type="match status" value="1"/>
</dbReference>
<dbReference type="KEGG" id="cmo:103491303"/>
<dbReference type="InterPro" id="IPR036638">
    <property type="entry name" value="HLH_DNA-bd_sf"/>
</dbReference>
<evidence type="ECO:0000313" key="9">
    <source>
        <dbReference type="RefSeq" id="XP_008449406.2"/>
    </source>
</evidence>
<dbReference type="Proteomes" id="UP001652600">
    <property type="component" value="Chromosome 5"/>
</dbReference>
<evidence type="ECO:0000256" key="5">
    <source>
        <dbReference type="SAM" id="Coils"/>
    </source>
</evidence>
<dbReference type="InterPro" id="IPR015660">
    <property type="entry name" value="MASH1/Ascl1a-like"/>
</dbReference>
<keyword evidence="4" id="KW-0539">Nucleus</keyword>
<dbReference type="Pfam" id="PF00010">
    <property type="entry name" value="HLH"/>
    <property type="match status" value="1"/>
</dbReference>